<dbReference type="Proteomes" id="UP000826212">
    <property type="component" value="Chromosome"/>
</dbReference>
<keyword evidence="2" id="KW-1185">Reference proteome</keyword>
<sequence length="153" mass="17856">MKKVLLLSLFFLTLPCYAGVQKTEPDSSTKWYSLQSKEKIGVKEAELRIEGMLHYVTSENFFQVIDQLNDNSIKDKKQKLTDYLQKKKDAKPMDEIKVRRDIESHFNFTYNGLKATLQIPFARRFGFFVFVAILAMSIFGVFTILNLLFKRVI</sequence>
<gene>
    <name evidence="1" type="ORF">K4L44_06495</name>
</gene>
<reference evidence="1" key="1">
    <citation type="submission" date="2021-08" db="EMBL/GenBank/DDBJ databases">
        <title>Novel anaerobic bacterium isolated from sea squirt in East Sea, Republic of Korea.</title>
        <authorList>
            <person name="Nguyen T.H."/>
            <person name="Li Z."/>
            <person name="Lee Y.-J."/>
            <person name="Ko J."/>
            <person name="Kim S.-G."/>
        </authorList>
    </citation>
    <scope>NUCLEOTIDE SEQUENCE</scope>
    <source>
        <strain evidence="1">KCTC 25031</strain>
    </source>
</reference>
<proteinExistence type="predicted"/>
<evidence type="ECO:0000313" key="2">
    <source>
        <dbReference type="Proteomes" id="UP000826212"/>
    </source>
</evidence>
<protein>
    <submittedName>
        <fullName evidence="1">Uncharacterized protein</fullName>
    </submittedName>
</protein>
<organism evidence="1 2">
    <name type="scientific">Halosquirtibacter laminarini</name>
    <dbReference type="NCBI Taxonomy" id="3374600"/>
    <lineage>
        <taxon>Bacteria</taxon>
        <taxon>Pseudomonadati</taxon>
        <taxon>Bacteroidota</taxon>
        <taxon>Bacteroidia</taxon>
        <taxon>Marinilabiliales</taxon>
        <taxon>Prolixibacteraceae</taxon>
        <taxon>Halosquirtibacter</taxon>
    </lineage>
</organism>
<dbReference type="EMBL" id="CP081303">
    <property type="protein sequence ID" value="QZE15475.1"/>
    <property type="molecule type" value="Genomic_DNA"/>
</dbReference>
<evidence type="ECO:0000313" key="1">
    <source>
        <dbReference type="EMBL" id="QZE15475.1"/>
    </source>
</evidence>
<name>A0AC61NID4_9BACT</name>
<accession>A0AC61NID4</accession>